<gene>
    <name evidence="7" type="ORF">J3U88_01775</name>
</gene>
<dbReference type="InterPro" id="IPR025662">
    <property type="entry name" value="Sigma_54_int_dom_ATP-bd_1"/>
</dbReference>
<keyword evidence="1" id="KW-0547">Nucleotide-binding</keyword>
<dbReference type="PANTHER" id="PTHR32071">
    <property type="entry name" value="TRANSCRIPTIONAL REGULATORY PROTEIN"/>
    <property type="match status" value="1"/>
</dbReference>
<dbReference type="SUPFAM" id="SSF52540">
    <property type="entry name" value="P-loop containing nucleoside triphosphate hydrolases"/>
    <property type="match status" value="1"/>
</dbReference>
<dbReference type="PROSITE" id="PS00688">
    <property type="entry name" value="SIGMA54_INTERACT_3"/>
    <property type="match status" value="1"/>
</dbReference>
<dbReference type="InterPro" id="IPR058031">
    <property type="entry name" value="AAA_lid_NorR"/>
</dbReference>
<evidence type="ECO:0000313" key="8">
    <source>
        <dbReference type="Proteomes" id="UP000664417"/>
    </source>
</evidence>
<accession>A0A8J7QF01</accession>
<dbReference type="FunFam" id="3.40.50.300:FF:000006">
    <property type="entry name" value="DNA-binding transcriptional regulator NtrC"/>
    <property type="match status" value="1"/>
</dbReference>
<dbReference type="InterPro" id="IPR003593">
    <property type="entry name" value="AAA+_ATPase"/>
</dbReference>
<dbReference type="InterPro" id="IPR002078">
    <property type="entry name" value="Sigma_54_int"/>
</dbReference>
<dbReference type="Proteomes" id="UP000664417">
    <property type="component" value="Unassembled WGS sequence"/>
</dbReference>
<dbReference type="PANTHER" id="PTHR32071:SF113">
    <property type="entry name" value="ALGINATE BIOSYNTHESIS TRANSCRIPTIONAL REGULATORY PROTEIN ALGB"/>
    <property type="match status" value="1"/>
</dbReference>
<dbReference type="EMBL" id="JAFREP010000001">
    <property type="protein sequence ID" value="MBO1317170.1"/>
    <property type="molecule type" value="Genomic_DNA"/>
</dbReference>
<keyword evidence="4" id="KW-0238">DNA-binding</keyword>
<dbReference type="InterPro" id="IPR027417">
    <property type="entry name" value="P-loop_NTPase"/>
</dbReference>
<keyword evidence="3" id="KW-0805">Transcription regulation</keyword>
<dbReference type="Pfam" id="PF25601">
    <property type="entry name" value="AAA_lid_14"/>
    <property type="match status" value="1"/>
</dbReference>
<sequence length="559" mass="62485">MMSDQHTQSVKLFFRTFENHLSRIRDDGKDANQAYRAQVLLSQIALFEKAILEDGGGGGATGDIQSFVELIDIEAFGDLAAWAVDQTAVTGIRAVHFLDQSGEWHCLAGEGILPMRLRAGEWLRSGLVAQLQQAKNMFITYLFGQPRLVLQFEEGETAVDRGKMALFFARLLPIFVTDRIGETNTYAADRAVIAKDPHFCDLLGLIEKAANKDVSILLEGESGTGKEVIANFIHRHSPRAGKPIVAVNCAAIPAGLIESELFGHEKGAFTNAYNRQIGRVEEADGGTLFLDEIGEMPFAMQAKLLRFLQLHEFHRVGGKNKISVDVRIVAATNRHLKDQVAKGEFREDLYYRLSVMPFVIPPLRERIDDIAALSEFFFDKYGRAFGFAPLKIDPAIYQHLVAYAFPGNVRELENLIQNILVIAQGGNLSVAHLPPNIRELTPVNLPERAVGSPKRVWRPRSSYGRNFKWRRGRSTAAAAAGNPELERLLSQTPKNNDELKLLKQEIQNYASDLTLLVEHRFLKDLLDRAEGSMPKASTLGNINRTLLYKMIDRTKHLDD</sequence>
<dbReference type="GO" id="GO:0005524">
    <property type="term" value="F:ATP binding"/>
    <property type="evidence" value="ECO:0007669"/>
    <property type="project" value="UniProtKB-KW"/>
</dbReference>
<evidence type="ECO:0000256" key="3">
    <source>
        <dbReference type="ARBA" id="ARBA00023015"/>
    </source>
</evidence>
<reference evidence="7" key="1">
    <citation type="submission" date="2021-03" db="EMBL/GenBank/DDBJ databases">
        <authorList>
            <person name="Wang G."/>
        </authorList>
    </citation>
    <scope>NUCLEOTIDE SEQUENCE</scope>
    <source>
        <strain evidence="7">KCTC 12899</strain>
    </source>
</reference>
<dbReference type="PROSITE" id="PS50045">
    <property type="entry name" value="SIGMA54_INTERACT_4"/>
    <property type="match status" value="1"/>
</dbReference>
<dbReference type="Pfam" id="PF00158">
    <property type="entry name" value="Sigma54_activat"/>
    <property type="match status" value="1"/>
</dbReference>
<keyword evidence="8" id="KW-1185">Reference proteome</keyword>
<dbReference type="RefSeq" id="WP_207856403.1">
    <property type="nucleotide sequence ID" value="NZ_JAFREP010000001.1"/>
</dbReference>
<comment type="caution">
    <text evidence="7">The sequence shown here is derived from an EMBL/GenBank/DDBJ whole genome shotgun (WGS) entry which is preliminary data.</text>
</comment>
<evidence type="ECO:0000256" key="5">
    <source>
        <dbReference type="ARBA" id="ARBA00023163"/>
    </source>
</evidence>
<dbReference type="GO" id="GO:0003677">
    <property type="term" value="F:DNA binding"/>
    <property type="evidence" value="ECO:0007669"/>
    <property type="project" value="UniProtKB-KW"/>
</dbReference>
<keyword evidence="5" id="KW-0804">Transcription</keyword>
<dbReference type="CDD" id="cd00009">
    <property type="entry name" value="AAA"/>
    <property type="match status" value="1"/>
</dbReference>
<dbReference type="Gene3D" id="3.40.50.300">
    <property type="entry name" value="P-loop containing nucleotide triphosphate hydrolases"/>
    <property type="match status" value="1"/>
</dbReference>
<evidence type="ECO:0000259" key="6">
    <source>
        <dbReference type="PROSITE" id="PS50045"/>
    </source>
</evidence>
<protein>
    <submittedName>
        <fullName evidence="7">Sigma-54-dependent Fis family transcriptional regulator</fullName>
    </submittedName>
</protein>
<dbReference type="AlphaFoldDB" id="A0A8J7QF01"/>
<keyword evidence="2" id="KW-0067">ATP-binding</keyword>
<feature type="domain" description="Sigma-54 factor interaction" evidence="6">
    <location>
        <begin position="192"/>
        <end position="421"/>
    </location>
</feature>
<proteinExistence type="predicted"/>
<dbReference type="InterPro" id="IPR025943">
    <property type="entry name" value="Sigma_54_int_dom_ATP-bd_2"/>
</dbReference>
<dbReference type="InterPro" id="IPR025944">
    <property type="entry name" value="Sigma_54_int_dom_CS"/>
</dbReference>
<name>A0A8J7QF01_9BACT</name>
<evidence type="ECO:0000256" key="4">
    <source>
        <dbReference type="ARBA" id="ARBA00023125"/>
    </source>
</evidence>
<organism evidence="7 8">
    <name type="scientific">Acanthopleuribacter pedis</name>
    <dbReference type="NCBI Taxonomy" id="442870"/>
    <lineage>
        <taxon>Bacteria</taxon>
        <taxon>Pseudomonadati</taxon>
        <taxon>Acidobacteriota</taxon>
        <taxon>Holophagae</taxon>
        <taxon>Acanthopleuribacterales</taxon>
        <taxon>Acanthopleuribacteraceae</taxon>
        <taxon>Acanthopleuribacter</taxon>
    </lineage>
</organism>
<dbReference type="Gene3D" id="1.10.8.60">
    <property type="match status" value="1"/>
</dbReference>
<dbReference type="PROSITE" id="PS00675">
    <property type="entry name" value="SIGMA54_INTERACT_1"/>
    <property type="match status" value="1"/>
</dbReference>
<dbReference type="GO" id="GO:0006355">
    <property type="term" value="P:regulation of DNA-templated transcription"/>
    <property type="evidence" value="ECO:0007669"/>
    <property type="project" value="InterPro"/>
</dbReference>
<evidence type="ECO:0000313" key="7">
    <source>
        <dbReference type="EMBL" id="MBO1317170.1"/>
    </source>
</evidence>
<evidence type="ECO:0000256" key="2">
    <source>
        <dbReference type="ARBA" id="ARBA00022840"/>
    </source>
</evidence>
<evidence type="ECO:0000256" key="1">
    <source>
        <dbReference type="ARBA" id="ARBA00022741"/>
    </source>
</evidence>
<dbReference type="PROSITE" id="PS00676">
    <property type="entry name" value="SIGMA54_INTERACT_2"/>
    <property type="match status" value="1"/>
</dbReference>
<dbReference type="SMART" id="SM00382">
    <property type="entry name" value="AAA"/>
    <property type="match status" value="1"/>
</dbReference>